<keyword evidence="2" id="KW-1185">Reference proteome</keyword>
<evidence type="ECO:0000313" key="1">
    <source>
        <dbReference type="EMBL" id="BDV34579.1"/>
    </source>
</evidence>
<accession>A0ABM8E9B4</accession>
<reference evidence="1 2" key="1">
    <citation type="journal article" date="2023" name="Int. J. Syst. Evol. Microbiol.">
        <title>Methylocystis iwaonis sp. nov., a type II methane-oxidizing bacterium from surface soil of a rice paddy field in Japan, and emended description of the genus Methylocystis (ex Whittenbury et al. 1970) Bowman et al. 1993.</title>
        <authorList>
            <person name="Kaise H."/>
            <person name="Sawadogo J.B."/>
            <person name="Alam M.S."/>
            <person name="Ueno C."/>
            <person name="Dianou D."/>
            <person name="Shinjo R."/>
            <person name="Asakawa S."/>
        </authorList>
    </citation>
    <scope>NUCLEOTIDE SEQUENCE [LARGE SCALE GENOMIC DNA]</scope>
    <source>
        <strain evidence="1 2">SS37A-Re</strain>
    </source>
</reference>
<evidence type="ECO:0000313" key="2">
    <source>
        <dbReference type="Proteomes" id="UP001317629"/>
    </source>
</evidence>
<dbReference type="Proteomes" id="UP001317629">
    <property type="component" value="Chromosome"/>
</dbReference>
<organism evidence="1 2">
    <name type="scientific">Methylocystis iwaonis</name>
    <dbReference type="NCBI Taxonomy" id="2885079"/>
    <lineage>
        <taxon>Bacteria</taxon>
        <taxon>Pseudomonadati</taxon>
        <taxon>Pseudomonadota</taxon>
        <taxon>Alphaproteobacteria</taxon>
        <taxon>Hyphomicrobiales</taxon>
        <taxon>Methylocystaceae</taxon>
        <taxon>Methylocystis</taxon>
    </lineage>
</organism>
<name>A0ABM8E9B4_9HYPH</name>
<proteinExistence type="predicted"/>
<gene>
    <name evidence="1" type="ORF">SS37A_21080</name>
</gene>
<sequence>MAAVVVMTAGSASAEGIFVNASPNINILNQVMVTVPVNVSPATAVAVSVYGNAAAKATTINFQGVSAANQGWINTNFVFGN</sequence>
<dbReference type="EMBL" id="AP027142">
    <property type="protein sequence ID" value="BDV34579.1"/>
    <property type="molecule type" value="Genomic_DNA"/>
</dbReference>
<protein>
    <submittedName>
        <fullName evidence="1">Uncharacterized protein</fullName>
    </submittedName>
</protein>